<keyword evidence="4 8" id="KW-0812">Transmembrane</keyword>
<reference evidence="10 11" key="1">
    <citation type="submission" date="2021-02" db="EMBL/GenBank/DDBJ databases">
        <title>FDA dAtabase for Regulatory Grade micrObial Sequences (FDA-ARGOS): Supporting development and validation of Infectious Disease Dx tests.</title>
        <authorList>
            <person name="Sproer C."/>
            <person name="Gronow S."/>
            <person name="Severitt S."/>
            <person name="Schroder I."/>
            <person name="Tallon L."/>
            <person name="Sadzewicz L."/>
            <person name="Zhao X."/>
            <person name="Boylan J."/>
            <person name="Ott S."/>
            <person name="Bowen H."/>
            <person name="Vavikolanu K."/>
            <person name="Mehta A."/>
            <person name="Aluvathingal J."/>
            <person name="Nadendla S."/>
            <person name="Lowell S."/>
            <person name="Myers T."/>
            <person name="Yan Y."/>
            <person name="Sichtig H."/>
        </authorList>
    </citation>
    <scope>NUCLEOTIDE SEQUENCE [LARGE SCALE GENOMIC DNA]</scope>
    <source>
        <strain evidence="10 11">FDAARGOS_1207</strain>
    </source>
</reference>
<evidence type="ECO:0000256" key="1">
    <source>
        <dbReference type="ARBA" id="ARBA00004141"/>
    </source>
</evidence>
<accession>A0ABX7HIK3</accession>
<dbReference type="InterPro" id="IPR000515">
    <property type="entry name" value="MetI-like"/>
</dbReference>
<evidence type="ECO:0000256" key="3">
    <source>
        <dbReference type="ARBA" id="ARBA00022596"/>
    </source>
</evidence>
<keyword evidence="5 8" id="KW-1133">Transmembrane helix</keyword>
<keyword evidence="2" id="KW-0813">Transport</keyword>
<dbReference type="PANTHER" id="PTHR43839:SF3">
    <property type="entry name" value="OLIGOPEPTIDE ABC TRANSPORTER, PERMEASE PROTEIN"/>
    <property type="match status" value="1"/>
</dbReference>
<feature type="transmembrane region" description="Helical" evidence="8">
    <location>
        <begin position="141"/>
        <end position="160"/>
    </location>
</feature>
<dbReference type="PANTHER" id="PTHR43839">
    <property type="entry name" value="OPPC IN A BINDING PROTEIN-DEPENDENT TRANSPORT SYSTEM"/>
    <property type="match status" value="1"/>
</dbReference>
<evidence type="ECO:0000256" key="4">
    <source>
        <dbReference type="ARBA" id="ARBA00022692"/>
    </source>
</evidence>
<evidence type="ECO:0000313" key="11">
    <source>
        <dbReference type="Proteomes" id="UP000627155"/>
    </source>
</evidence>
<proteinExistence type="predicted"/>
<keyword evidence="6" id="KW-0921">Nickel transport</keyword>
<dbReference type="Pfam" id="PF00528">
    <property type="entry name" value="BPD_transp_1"/>
    <property type="match status" value="1"/>
</dbReference>
<evidence type="ECO:0000256" key="6">
    <source>
        <dbReference type="ARBA" id="ARBA00023112"/>
    </source>
</evidence>
<gene>
    <name evidence="10" type="ORF">I6J37_05280</name>
</gene>
<keyword evidence="7 8" id="KW-0472">Membrane</keyword>
<dbReference type="SUPFAM" id="SSF161098">
    <property type="entry name" value="MetI-like"/>
    <property type="match status" value="1"/>
</dbReference>
<dbReference type="Proteomes" id="UP000627155">
    <property type="component" value="Chromosome"/>
</dbReference>
<keyword evidence="6" id="KW-0406">Ion transport</keyword>
<evidence type="ECO:0000256" key="7">
    <source>
        <dbReference type="ARBA" id="ARBA00023136"/>
    </source>
</evidence>
<evidence type="ECO:0000313" key="10">
    <source>
        <dbReference type="EMBL" id="QRO86072.1"/>
    </source>
</evidence>
<organism evidence="10 11">
    <name type="scientific">Mammaliicoccus vitulinus</name>
    <dbReference type="NCBI Taxonomy" id="71237"/>
    <lineage>
        <taxon>Bacteria</taxon>
        <taxon>Bacillati</taxon>
        <taxon>Bacillota</taxon>
        <taxon>Bacilli</taxon>
        <taxon>Bacillales</taxon>
        <taxon>Staphylococcaceae</taxon>
        <taxon>Mammaliicoccus</taxon>
    </lineage>
</organism>
<dbReference type="RefSeq" id="WP_169925705.1">
    <property type="nucleotide sequence ID" value="NZ_CBCPHH010000011.1"/>
</dbReference>
<dbReference type="Gene3D" id="1.10.3720.10">
    <property type="entry name" value="MetI-like"/>
    <property type="match status" value="1"/>
</dbReference>
<keyword evidence="3" id="KW-0533">Nickel</keyword>
<dbReference type="InterPro" id="IPR035906">
    <property type="entry name" value="MetI-like_sf"/>
</dbReference>
<evidence type="ECO:0000259" key="9">
    <source>
        <dbReference type="Pfam" id="PF00528"/>
    </source>
</evidence>
<comment type="subcellular location">
    <subcellularLocation>
        <location evidence="1">Membrane</location>
        <topology evidence="1">Multi-pass membrane protein</topology>
    </subcellularLocation>
</comment>
<evidence type="ECO:0000256" key="2">
    <source>
        <dbReference type="ARBA" id="ARBA00022448"/>
    </source>
</evidence>
<evidence type="ECO:0000256" key="8">
    <source>
        <dbReference type="SAM" id="Phobius"/>
    </source>
</evidence>
<feature type="transmembrane region" description="Helical" evidence="8">
    <location>
        <begin position="20"/>
        <end position="39"/>
    </location>
</feature>
<dbReference type="EMBL" id="CP069486">
    <property type="protein sequence ID" value="QRO86072.1"/>
    <property type="molecule type" value="Genomic_DNA"/>
</dbReference>
<sequence>MQPLLYETIDGFTTTTQFRIIYNIIILTILMTPTTTMLIKEATQQILDKEYINIAYTISPSHIHIFIKHVLPNIQTQYIIIFLRICFQTLLVMTHLAFCKFFFGGTKVCYGPACEIIERPSINDLSSLLGFHSNELTSNWWTFYAPLVAILYLFIIINLMSNGLKRSYKRSG</sequence>
<feature type="transmembrane region" description="Helical" evidence="8">
    <location>
        <begin position="78"/>
        <end position="98"/>
    </location>
</feature>
<keyword evidence="11" id="KW-1185">Reference proteome</keyword>
<feature type="domain" description="ABC transmembrane type-1" evidence="9">
    <location>
        <begin position="14"/>
        <end position="166"/>
    </location>
</feature>
<protein>
    <submittedName>
        <fullName evidence="10">ABC transporter permease subunit</fullName>
    </submittedName>
</protein>
<name>A0ABX7HIK3_9STAP</name>
<evidence type="ECO:0000256" key="5">
    <source>
        <dbReference type="ARBA" id="ARBA00022989"/>
    </source>
</evidence>